<comment type="caution">
    <text evidence="3">The sequence shown here is derived from an EMBL/GenBank/DDBJ whole genome shotgun (WGS) entry which is preliminary data.</text>
</comment>
<dbReference type="PANTHER" id="PTHR46082:SF6">
    <property type="entry name" value="AAA+ ATPASE DOMAIN-CONTAINING PROTEIN-RELATED"/>
    <property type="match status" value="1"/>
</dbReference>
<evidence type="ECO:0000256" key="1">
    <source>
        <dbReference type="SAM" id="Phobius"/>
    </source>
</evidence>
<dbReference type="Pfam" id="PF13424">
    <property type="entry name" value="TPR_12"/>
    <property type="match status" value="1"/>
</dbReference>
<reference evidence="3" key="3">
    <citation type="submission" date="2024-09" db="EMBL/GenBank/DDBJ databases">
        <authorList>
            <person name="Sun Q."/>
            <person name="Mori K."/>
        </authorList>
    </citation>
    <scope>NUCLEOTIDE SEQUENCE</scope>
    <source>
        <strain evidence="3">JCM 17695</strain>
    </source>
</reference>
<dbReference type="EMBL" id="JBHTEY010000001">
    <property type="protein sequence ID" value="MFC7612318.1"/>
    <property type="molecule type" value="Genomic_DNA"/>
</dbReference>
<dbReference type="InterPro" id="IPR011990">
    <property type="entry name" value="TPR-like_helical_dom_sf"/>
</dbReference>
<dbReference type="Gene3D" id="1.25.40.10">
    <property type="entry name" value="Tetratricopeptide repeat domain"/>
    <property type="match status" value="1"/>
</dbReference>
<reference evidence="4" key="2">
    <citation type="journal article" date="2019" name="Int. J. Syst. Evol. Microbiol.">
        <title>The Global Catalogue of Microorganisms (GCM) 10K type strain sequencing project: providing services to taxonomists for standard genome sequencing and annotation.</title>
        <authorList>
            <consortium name="The Broad Institute Genomics Platform"/>
            <consortium name="The Broad Institute Genome Sequencing Center for Infectious Disease"/>
            <person name="Wu L."/>
            <person name="Ma J."/>
        </authorList>
    </citation>
    <scope>NUCLEOTIDE SEQUENCE [LARGE SCALE GENOMIC DNA]</scope>
    <source>
        <strain evidence="4">JCM 17695</strain>
    </source>
</reference>
<dbReference type="Proteomes" id="UP001596512">
    <property type="component" value="Unassembled WGS sequence"/>
</dbReference>
<evidence type="ECO:0000313" key="4">
    <source>
        <dbReference type="Proteomes" id="UP001596512"/>
    </source>
</evidence>
<accession>A0ABW2THD7</accession>
<proteinExistence type="predicted"/>
<evidence type="ECO:0000313" key="2">
    <source>
        <dbReference type="EMBL" id="MFC7612318.1"/>
    </source>
</evidence>
<dbReference type="EMBL" id="JBHTEY010000004">
    <property type="protein sequence ID" value="MFC7612638.1"/>
    <property type="molecule type" value="Genomic_DNA"/>
</dbReference>
<organism evidence="3 4">
    <name type="scientific">Actinokineospora soli</name>
    <dbReference type="NCBI Taxonomy" id="1048753"/>
    <lineage>
        <taxon>Bacteria</taxon>
        <taxon>Bacillati</taxon>
        <taxon>Actinomycetota</taxon>
        <taxon>Actinomycetes</taxon>
        <taxon>Pseudonocardiales</taxon>
        <taxon>Pseudonocardiaceae</taxon>
        <taxon>Actinokineospora</taxon>
    </lineage>
</organism>
<keyword evidence="1" id="KW-0812">Transmembrane</keyword>
<dbReference type="InterPro" id="IPR027417">
    <property type="entry name" value="P-loop_NTPase"/>
</dbReference>
<dbReference type="PANTHER" id="PTHR46082">
    <property type="entry name" value="ATP/GTP-BINDING PROTEIN-RELATED"/>
    <property type="match status" value="1"/>
</dbReference>
<keyword evidence="1" id="KW-1133">Transmembrane helix</keyword>
<gene>
    <name evidence="2" type="ORF">ACFQV2_00160</name>
    <name evidence="3" type="ORF">ACFQV2_02210</name>
</gene>
<keyword evidence="4" id="KW-1185">Reference proteome</keyword>
<sequence>MPRLARRAGQWLVAGVLALAGVGVAVLKPLGVDHWNWLAVVVLAVAAVAAVVGKLTLARMEREDKHRDETRQVVSSGALREGRVRVGELSDPTVLGVHRAVTPHGTSLEGAAGDEAELLEGVPVYVPRDRHEEVVAALKPGAFVLLVGDSAAGKSRLAFEATREVLGKHRLFVPEPQALAAVINEAATERRALLWLDDLERFLTGDNSLNVTMLDRLLNHPDKHRRVVIATLRLQEQHLLDSTPDSDRGLDENRRRVLAMATRIHIERTFTPTELNRAQHRDQDPRIAEALSHTDDYGLAEYLAAGPQLLRRWHDGRAASTNPRGAALVTAAVECRRAGFLSPLPRAMLTELHTYYLPTGKRARPEAPDKAWAWATQPWRHTTALLEPLDADPDHVTVFDYIVDHTQRTTPPSEPPPEHLIHIALTHATATDTTLIGHQARRTGRYPLASIAYTQALTHHTSPEHPDTLTSRNNRANVMRALGRLEEAETEHSSVLETQSRILGPEHPDTLISRNNRARVLYDLGRLEEAETEHSSVLETRTRILGPEHPDTLISRNNLASVMRALGRQEEISG</sequence>
<keyword evidence="1" id="KW-0472">Membrane</keyword>
<protein>
    <submittedName>
        <fullName evidence="3">Tetratricopeptide repeat protein</fullName>
    </submittedName>
</protein>
<name>A0ABW2THD7_9PSEU</name>
<feature type="transmembrane region" description="Helical" evidence="1">
    <location>
        <begin position="37"/>
        <end position="57"/>
    </location>
</feature>
<dbReference type="SUPFAM" id="SSF52540">
    <property type="entry name" value="P-loop containing nucleoside triphosphate hydrolases"/>
    <property type="match status" value="1"/>
</dbReference>
<reference evidence="3" key="1">
    <citation type="journal article" date="2014" name="Int. J. Syst. Evol. Microbiol.">
        <title>Complete genome of a new Firmicutes species belonging to the dominant human colonic microbiota ('Ruminococcus bicirculans') reveals two chromosomes and a selective capacity to utilize plant glucans.</title>
        <authorList>
            <consortium name="NISC Comparative Sequencing Program"/>
            <person name="Wegmann U."/>
            <person name="Louis P."/>
            <person name="Goesmann A."/>
            <person name="Henrissat B."/>
            <person name="Duncan S.H."/>
            <person name="Flint H.J."/>
        </authorList>
    </citation>
    <scope>NUCLEOTIDE SEQUENCE</scope>
    <source>
        <strain evidence="3">JCM 17695</strain>
    </source>
</reference>
<dbReference type="InterPro" id="IPR053137">
    <property type="entry name" value="NLR-like"/>
</dbReference>
<evidence type="ECO:0000313" key="3">
    <source>
        <dbReference type="EMBL" id="MFC7612638.1"/>
    </source>
</evidence>
<dbReference type="SUPFAM" id="SSF48452">
    <property type="entry name" value="TPR-like"/>
    <property type="match status" value="1"/>
</dbReference>